<dbReference type="EMBL" id="KI630319">
    <property type="protein sequence ID" value="EYU41884.1"/>
    <property type="molecule type" value="Genomic_DNA"/>
</dbReference>
<evidence type="ECO:0000259" key="12">
    <source>
        <dbReference type="Pfam" id="PF10502"/>
    </source>
</evidence>
<comment type="subcellular location">
    <subcellularLocation>
        <location evidence="1">Mitochondrion inner membrane</location>
        <topology evidence="1">Single-pass membrane protein</topology>
    </subcellularLocation>
</comment>
<dbReference type="Pfam" id="PF10502">
    <property type="entry name" value="Peptidase_S26"/>
    <property type="match status" value="1"/>
</dbReference>
<keyword evidence="6" id="KW-0999">Mitochondrion inner membrane</keyword>
<dbReference type="InterPro" id="IPR036286">
    <property type="entry name" value="LexA/Signal_pep-like_sf"/>
</dbReference>
<dbReference type="GO" id="GO:0004252">
    <property type="term" value="F:serine-type endopeptidase activity"/>
    <property type="evidence" value="ECO:0007669"/>
    <property type="project" value="InterPro"/>
</dbReference>
<sequence>MNVGRKYFAAGLIGLAISDRYASLMVVRGCSVAPTFNPYEQKSNDYVLVEKLCLDKYEIVRDDVVVFRSPSNYKEKNVKRITAVPGDSVHLPSFNTVRIPAGHCWVEEDNSACSIDSRSFGPVNVA</sequence>
<evidence type="ECO:0000256" key="4">
    <source>
        <dbReference type="ARBA" id="ARBA00022670"/>
    </source>
</evidence>
<evidence type="ECO:0000313" key="13">
    <source>
        <dbReference type="EMBL" id="EYU41884.1"/>
    </source>
</evidence>
<keyword evidence="8" id="KW-1133">Transmembrane helix</keyword>
<dbReference type="PROSITE" id="PS00760">
    <property type="entry name" value="SPASE_I_2"/>
    <property type="match status" value="1"/>
</dbReference>
<keyword evidence="4" id="KW-0645">Protease</keyword>
<name>A0A022RPA2_ERYGU</name>
<accession>A0A022RPA2</accession>
<dbReference type="PRINTS" id="PR00727">
    <property type="entry name" value="LEADERPTASE"/>
</dbReference>
<dbReference type="AlphaFoldDB" id="A0A022RPA2"/>
<dbReference type="SUPFAM" id="SSF51306">
    <property type="entry name" value="LexA/Signal peptidase"/>
    <property type="match status" value="1"/>
</dbReference>
<dbReference type="GO" id="GO:0006627">
    <property type="term" value="P:protein processing involved in protein targeting to mitochondrion"/>
    <property type="evidence" value="ECO:0000318"/>
    <property type="project" value="GO_Central"/>
</dbReference>
<protein>
    <recommendedName>
        <fullName evidence="3">Mitochondrial inner membrane protease subunit 2</fullName>
    </recommendedName>
</protein>
<comment type="similarity">
    <text evidence="2">Belongs to the peptidase S26 family. IMP2 subfamily.</text>
</comment>
<evidence type="ECO:0000313" key="14">
    <source>
        <dbReference type="Proteomes" id="UP000030748"/>
    </source>
</evidence>
<evidence type="ECO:0000256" key="1">
    <source>
        <dbReference type="ARBA" id="ARBA00004434"/>
    </source>
</evidence>
<dbReference type="InterPro" id="IPR019757">
    <property type="entry name" value="Pept_S26A_signal_pept_1_Lys-AS"/>
</dbReference>
<feature type="active site" evidence="11">
    <location>
        <position position="79"/>
    </location>
</feature>
<keyword evidence="14" id="KW-1185">Reference proteome</keyword>
<evidence type="ECO:0000256" key="8">
    <source>
        <dbReference type="ARBA" id="ARBA00022989"/>
    </source>
</evidence>
<dbReference type="InterPro" id="IPR000223">
    <property type="entry name" value="Pept_S26A_signal_pept_1"/>
</dbReference>
<evidence type="ECO:0000256" key="5">
    <source>
        <dbReference type="ARBA" id="ARBA00022692"/>
    </source>
</evidence>
<evidence type="ECO:0000256" key="9">
    <source>
        <dbReference type="ARBA" id="ARBA00023128"/>
    </source>
</evidence>
<feature type="domain" description="Peptidase S26" evidence="12">
    <location>
        <begin position="5"/>
        <end position="90"/>
    </location>
</feature>
<dbReference type="CDD" id="cd06530">
    <property type="entry name" value="S26_SPase_I"/>
    <property type="match status" value="1"/>
</dbReference>
<dbReference type="PANTHER" id="PTHR46041:SF2">
    <property type="entry name" value="MITOCHONDRIAL INNER MEMBRANE PROTEASE SUBUNIT 2"/>
    <property type="match status" value="1"/>
</dbReference>
<dbReference type="STRING" id="4155.A0A022RPA2"/>
<gene>
    <name evidence="13" type="ORF">MIMGU_mgv1a021909mg</name>
</gene>
<feature type="active site" evidence="11">
    <location>
        <position position="31"/>
    </location>
</feature>
<evidence type="ECO:0000256" key="6">
    <source>
        <dbReference type="ARBA" id="ARBA00022792"/>
    </source>
</evidence>
<evidence type="ECO:0000256" key="10">
    <source>
        <dbReference type="ARBA" id="ARBA00023136"/>
    </source>
</evidence>
<keyword evidence="7" id="KW-0378">Hydrolase</keyword>
<evidence type="ECO:0000256" key="7">
    <source>
        <dbReference type="ARBA" id="ARBA00022801"/>
    </source>
</evidence>
<dbReference type="InterPro" id="IPR019533">
    <property type="entry name" value="Peptidase_S26"/>
</dbReference>
<evidence type="ECO:0000256" key="3">
    <source>
        <dbReference type="ARBA" id="ARBA00013650"/>
    </source>
</evidence>
<evidence type="ECO:0000256" key="2">
    <source>
        <dbReference type="ARBA" id="ARBA00007066"/>
    </source>
</evidence>
<dbReference type="Gene3D" id="2.10.109.10">
    <property type="entry name" value="Umud Fragment, subunit A"/>
    <property type="match status" value="1"/>
</dbReference>
<keyword evidence="9" id="KW-0496">Mitochondrion</keyword>
<dbReference type="Proteomes" id="UP000030748">
    <property type="component" value="Unassembled WGS sequence"/>
</dbReference>
<dbReference type="GO" id="GO:0006465">
    <property type="term" value="P:signal peptide processing"/>
    <property type="evidence" value="ECO:0007669"/>
    <property type="project" value="InterPro"/>
</dbReference>
<proteinExistence type="inferred from homology"/>
<reference evidence="13 14" key="1">
    <citation type="journal article" date="2013" name="Proc. Natl. Acad. Sci. U.S.A.">
        <title>Fine-scale variation in meiotic recombination in Mimulus inferred from population shotgun sequencing.</title>
        <authorList>
            <person name="Hellsten U."/>
            <person name="Wright K.M."/>
            <person name="Jenkins J."/>
            <person name="Shu S."/>
            <person name="Yuan Y."/>
            <person name="Wessler S.R."/>
            <person name="Schmutz J."/>
            <person name="Willis J.H."/>
            <person name="Rokhsar D.S."/>
        </authorList>
    </citation>
    <scope>NUCLEOTIDE SEQUENCE [LARGE SCALE GENOMIC DNA]</scope>
    <source>
        <strain evidence="14">cv. DUN x IM62</strain>
    </source>
</reference>
<keyword evidence="10" id="KW-0472">Membrane</keyword>
<keyword evidence="5" id="KW-0812">Transmembrane</keyword>
<organism evidence="13 14">
    <name type="scientific">Erythranthe guttata</name>
    <name type="common">Yellow monkey flower</name>
    <name type="synonym">Mimulus guttatus</name>
    <dbReference type="NCBI Taxonomy" id="4155"/>
    <lineage>
        <taxon>Eukaryota</taxon>
        <taxon>Viridiplantae</taxon>
        <taxon>Streptophyta</taxon>
        <taxon>Embryophyta</taxon>
        <taxon>Tracheophyta</taxon>
        <taxon>Spermatophyta</taxon>
        <taxon>Magnoliopsida</taxon>
        <taxon>eudicotyledons</taxon>
        <taxon>Gunneridae</taxon>
        <taxon>Pentapetalae</taxon>
        <taxon>asterids</taxon>
        <taxon>lamiids</taxon>
        <taxon>Lamiales</taxon>
        <taxon>Phrymaceae</taxon>
        <taxon>Erythranthe</taxon>
    </lineage>
</organism>
<evidence type="ECO:0000256" key="11">
    <source>
        <dbReference type="PIRSR" id="PIRSR600223-1"/>
    </source>
</evidence>
<dbReference type="GO" id="GO:0042720">
    <property type="term" value="C:mitochondrial inner membrane peptidase complex"/>
    <property type="evidence" value="ECO:0000318"/>
    <property type="project" value="GO_Central"/>
</dbReference>
<dbReference type="GO" id="GO:0004175">
    <property type="term" value="F:endopeptidase activity"/>
    <property type="evidence" value="ECO:0000318"/>
    <property type="project" value="GO_Central"/>
</dbReference>
<dbReference type="PANTHER" id="PTHR46041">
    <property type="entry name" value="MITOCHONDRIAL INNER MEMBRANE PROTEASE SUBUNIT 2"/>
    <property type="match status" value="1"/>
</dbReference>
<dbReference type="InterPro" id="IPR037730">
    <property type="entry name" value="IMP2"/>
</dbReference>